<dbReference type="STRING" id="207559.Dde_1495"/>
<gene>
    <name evidence="2" type="ordered locus">Dde_1495</name>
</gene>
<dbReference type="KEGG" id="dde:Dde_1495"/>
<dbReference type="InterPro" id="IPR046515">
    <property type="entry name" value="DUF6693"/>
</dbReference>
<sequence length="109" mass="12106">MFNGRFDCDLSMAECIGHAVLWIIISVLTLGIGAFIYPYALARFVVSRTYVVSGGRRVGRLQCDLDLGSQLGHLILWIILAVITFGLAYVVYLYRVGKLVADRTLIIPL</sequence>
<name>Q311V2_OLEA2</name>
<dbReference type="HOGENOM" id="CLU_171560_0_0_7"/>
<dbReference type="AlphaFoldDB" id="Q311V2"/>
<reference evidence="2 3" key="1">
    <citation type="journal article" date="2011" name="J. Bacteriol.">
        <title>Complete genome sequence and updated annotation of Desulfovibrio alaskensis G20.</title>
        <authorList>
            <person name="Hauser L.J."/>
            <person name="Land M.L."/>
            <person name="Brown S.D."/>
            <person name="Larimer F."/>
            <person name="Keller K.L."/>
            <person name="Rapp-Giles B.J."/>
            <person name="Price M.N."/>
            <person name="Lin M."/>
            <person name="Bruce D.C."/>
            <person name="Detter J.C."/>
            <person name="Tapia R."/>
            <person name="Han C.S."/>
            <person name="Goodwin L.A."/>
            <person name="Cheng J.F."/>
            <person name="Pitluck S."/>
            <person name="Copeland A."/>
            <person name="Lucas S."/>
            <person name="Nolan M."/>
            <person name="Lapidus A.L."/>
            <person name="Palumbo A.V."/>
            <person name="Wall J.D."/>
        </authorList>
    </citation>
    <scope>NUCLEOTIDE SEQUENCE [LARGE SCALE GENOMIC DNA]</scope>
    <source>
        <strain evidence="3">ATCC BAA 1058 / DSM 17464 / G20</strain>
    </source>
</reference>
<dbReference type="RefSeq" id="WP_011367460.1">
    <property type="nucleotide sequence ID" value="NC_007519.1"/>
</dbReference>
<organism evidence="2 3">
    <name type="scientific">Oleidesulfovibrio alaskensis (strain ATCC BAA-1058 / DSM 17464 / G20)</name>
    <name type="common">Desulfovibrio alaskensis</name>
    <dbReference type="NCBI Taxonomy" id="207559"/>
    <lineage>
        <taxon>Bacteria</taxon>
        <taxon>Pseudomonadati</taxon>
        <taxon>Thermodesulfobacteriota</taxon>
        <taxon>Desulfovibrionia</taxon>
        <taxon>Desulfovibrionales</taxon>
        <taxon>Desulfovibrionaceae</taxon>
        <taxon>Oleidesulfovibrio</taxon>
    </lineage>
</organism>
<evidence type="ECO:0000256" key="1">
    <source>
        <dbReference type="SAM" id="Phobius"/>
    </source>
</evidence>
<feature type="transmembrane region" description="Helical" evidence="1">
    <location>
        <begin position="20"/>
        <end position="40"/>
    </location>
</feature>
<keyword evidence="1" id="KW-0812">Transmembrane</keyword>
<proteinExistence type="predicted"/>
<protein>
    <submittedName>
        <fullName evidence="2">Uncharacterized protein</fullName>
    </submittedName>
</protein>
<accession>Q311V2</accession>
<feature type="transmembrane region" description="Helical" evidence="1">
    <location>
        <begin position="74"/>
        <end position="94"/>
    </location>
</feature>
<keyword evidence="1" id="KW-0472">Membrane</keyword>
<evidence type="ECO:0000313" key="3">
    <source>
        <dbReference type="Proteomes" id="UP000002710"/>
    </source>
</evidence>
<keyword evidence="3" id="KW-1185">Reference proteome</keyword>
<keyword evidence="1" id="KW-1133">Transmembrane helix</keyword>
<dbReference type="EMBL" id="CP000112">
    <property type="protein sequence ID" value="ABB38294.1"/>
    <property type="molecule type" value="Genomic_DNA"/>
</dbReference>
<evidence type="ECO:0000313" key="2">
    <source>
        <dbReference type="EMBL" id="ABB38294.1"/>
    </source>
</evidence>
<dbReference type="eggNOG" id="ENOG5032WE1">
    <property type="taxonomic scope" value="Bacteria"/>
</dbReference>
<dbReference type="Pfam" id="PF20403">
    <property type="entry name" value="DUF6693"/>
    <property type="match status" value="1"/>
</dbReference>
<dbReference type="Proteomes" id="UP000002710">
    <property type="component" value="Chromosome"/>
</dbReference>